<dbReference type="EMBL" id="AP011548">
    <property type="protein sequence ID" value="BAI41029.1"/>
    <property type="molecule type" value="Genomic_DNA"/>
</dbReference>
<evidence type="ECO:0000313" key="1">
    <source>
        <dbReference type="EMBL" id="BAI41029.1"/>
    </source>
</evidence>
<dbReference type="Proteomes" id="UP000002067">
    <property type="component" value="Chromosome"/>
</dbReference>
<accession>A0A809N751</accession>
<protein>
    <submittedName>
        <fullName evidence="1">Uncharacterized protein</fullName>
    </submittedName>
</protein>
<organism evidence="1 2">
    <name type="scientific">Lacticaseibacillus rhamnosus (strain ATCC 53103 / LMG 18243 / GG)</name>
    <name type="common">Lactobacillus rhamnosus</name>
    <dbReference type="NCBI Taxonomy" id="568703"/>
    <lineage>
        <taxon>Bacteria</taxon>
        <taxon>Bacillati</taxon>
        <taxon>Bacillota</taxon>
        <taxon>Bacilli</taxon>
        <taxon>Lactobacillales</taxon>
        <taxon>Lactobacillaceae</taxon>
        <taxon>Lacticaseibacillus</taxon>
    </lineage>
</organism>
<sequence>MYWKRIGDTGALPFTLEMSFADQLRFAEADVKAGRIKSFKTVGALMKDLYSDVDG</sequence>
<dbReference type="KEGG" id="lrg:LRHM_0502"/>
<proteinExistence type="predicted"/>
<dbReference type="AlphaFoldDB" id="A0A809N751"/>
<name>A0A809N751_LACRG</name>
<reference evidence="1 2" key="1">
    <citation type="journal article" date="2009" name="J. Bacteriol.">
        <title>Complete genome sequence of the probiotic Lactobacillus rhamnosus ATCC 53103.</title>
        <authorList>
            <person name="Morita H."/>
            <person name="Toh H."/>
            <person name="Oshima K."/>
            <person name="Murakami M."/>
            <person name="Taylor T.D."/>
            <person name="Igimi S."/>
            <person name="Hattori M."/>
        </authorList>
    </citation>
    <scope>NUCLEOTIDE SEQUENCE [LARGE SCALE GENOMIC DNA]</scope>
    <source>
        <strain evidence="2">ATCC 53103 / LMG 18243 / GG [Tokyo]</strain>
    </source>
</reference>
<evidence type="ECO:0000313" key="2">
    <source>
        <dbReference type="Proteomes" id="UP000002067"/>
    </source>
</evidence>
<gene>
    <name evidence="1" type="ordered locus">LRHM_0502</name>
</gene>